<feature type="compositionally biased region" description="Low complexity" evidence="1">
    <location>
        <begin position="30"/>
        <end position="47"/>
    </location>
</feature>
<comment type="caution">
    <text evidence="2">The sequence shown here is derived from an EMBL/GenBank/DDBJ whole genome shotgun (WGS) entry which is preliminary data.</text>
</comment>
<evidence type="ECO:0000313" key="3">
    <source>
        <dbReference type="Proteomes" id="UP000234275"/>
    </source>
</evidence>
<feature type="region of interest" description="Disordered" evidence="1">
    <location>
        <begin position="306"/>
        <end position="363"/>
    </location>
</feature>
<name>A0A2I2GBA0_9EURO</name>
<feature type="compositionally biased region" description="Basic and acidic residues" evidence="1">
    <location>
        <begin position="306"/>
        <end position="317"/>
    </location>
</feature>
<dbReference type="RefSeq" id="XP_024705458.1">
    <property type="nucleotide sequence ID" value="XM_024842445.1"/>
</dbReference>
<dbReference type="EMBL" id="MSFO01000003">
    <property type="protein sequence ID" value="PLB50156.1"/>
    <property type="molecule type" value="Genomic_DNA"/>
</dbReference>
<proteinExistence type="predicted"/>
<dbReference type="VEuPathDB" id="FungiDB:P170DRAFT_137281"/>
<dbReference type="OrthoDB" id="4315400at2759"/>
<evidence type="ECO:0000256" key="1">
    <source>
        <dbReference type="SAM" id="MobiDB-lite"/>
    </source>
</evidence>
<dbReference type="AlphaFoldDB" id="A0A2I2GBA0"/>
<organism evidence="2 3">
    <name type="scientific">Aspergillus steynii IBT 23096</name>
    <dbReference type="NCBI Taxonomy" id="1392250"/>
    <lineage>
        <taxon>Eukaryota</taxon>
        <taxon>Fungi</taxon>
        <taxon>Dikarya</taxon>
        <taxon>Ascomycota</taxon>
        <taxon>Pezizomycotina</taxon>
        <taxon>Eurotiomycetes</taxon>
        <taxon>Eurotiomycetidae</taxon>
        <taxon>Eurotiales</taxon>
        <taxon>Aspergillaceae</taxon>
        <taxon>Aspergillus</taxon>
        <taxon>Aspergillus subgen. Circumdati</taxon>
    </lineage>
</organism>
<reference evidence="2 3" key="1">
    <citation type="submission" date="2016-12" db="EMBL/GenBank/DDBJ databases">
        <title>The genomes of Aspergillus section Nigri reveals drivers in fungal speciation.</title>
        <authorList>
            <consortium name="DOE Joint Genome Institute"/>
            <person name="Vesth T.C."/>
            <person name="Nybo J."/>
            <person name="Theobald S."/>
            <person name="Brandl J."/>
            <person name="Frisvad J.C."/>
            <person name="Nielsen K.F."/>
            <person name="Lyhne E.K."/>
            <person name="Kogle M.E."/>
            <person name="Kuo A."/>
            <person name="Riley R."/>
            <person name="Clum A."/>
            <person name="Nolan M."/>
            <person name="Lipzen A."/>
            <person name="Salamov A."/>
            <person name="Henrissat B."/>
            <person name="Wiebenga A."/>
            <person name="De Vries R.P."/>
            <person name="Grigoriev I.V."/>
            <person name="Mortensen U.H."/>
            <person name="Andersen M.R."/>
            <person name="Baker S.E."/>
        </authorList>
    </citation>
    <scope>NUCLEOTIDE SEQUENCE [LARGE SCALE GENOMIC DNA]</scope>
    <source>
        <strain evidence="2 3">IBT 23096</strain>
    </source>
</reference>
<feature type="region of interest" description="Disordered" evidence="1">
    <location>
        <begin position="30"/>
        <end position="55"/>
    </location>
</feature>
<sequence length="476" mass="52868">MDLKDYVSHEPFHLQSMGAITTCSPSPISLPLLSPSQSQSQSPFPSSCHPDPALQSSSLNHVMNNFYPEPVALSLHNYRKYLAHGGSSTSVDGHDFKKLRRKNAALNLNQPSDPPHSVSPFSVSSASSPPPLSPSSSPSAVSELGAESLRGFLLSPSPVDWGSGERSGHRLDSYKILNTFRDRLEQYPDPDPTPSIRGHSKTYSDSALLNVPQDDSTVISHNGTSFEILNPHESLRFARIVSYIEDVDTYSVPSSSGHGHQRDSYLFDDTNSIPIYDTSFLDDDDHRSFPYPLEDTHEEDISPDVTAHHDLVGDSPHHPMPSISERLEENDVESTYSPDDPRRNSYSFPYPPSPTSPSHSRSYSYSHFHRPSRLWTPRSFDSSDLGEPGSPVCEDDYNPHTSWKPSPGYPRSLDAEVVITRSGKNEIHVQRRPTQRSSNRPAKGGPEASKTGPFRRLCVFAMAWRRKKFFGGEGTK</sequence>
<accession>A0A2I2GBA0</accession>
<dbReference type="Proteomes" id="UP000234275">
    <property type="component" value="Unassembled WGS sequence"/>
</dbReference>
<feature type="region of interest" description="Disordered" evidence="1">
    <location>
        <begin position="107"/>
        <end position="141"/>
    </location>
</feature>
<protein>
    <submittedName>
        <fullName evidence="2">Uncharacterized protein</fullName>
    </submittedName>
</protein>
<feature type="compositionally biased region" description="Low complexity" evidence="1">
    <location>
        <begin position="115"/>
        <end position="127"/>
    </location>
</feature>
<dbReference type="GeneID" id="36550142"/>
<feature type="region of interest" description="Disordered" evidence="1">
    <location>
        <begin position="376"/>
        <end position="452"/>
    </location>
</feature>
<keyword evidence="3" id="KW-1185">Reference proteome</keyword>
<evidence type="ECO:0000313" key="2">
    <source>
        <dbReference type="EMBL" id="PLB50156.1"/>
    </source>
</evidence>
<gene>
    <name evidence="2" type="ORF">P170DRAFT_137281</name>
</gene>